<dbReference type="Pfam" id="PF00085">
    <property type="entry name" value="Thioredoxin"/>
    <property type="match status" value="1"/>
</dbReference>
<dbReference type="InterPro" id="IPR013766">
    <property type="entry name" value="Thioredoxin_domain"/>
</dbReference>
<evidence type="ECO:0000313" key="2">
    <source>
        <dbReference type="EMBL" id="KKU95888.1"/>
    </source>
</evidence>
<evidence type="ECO:0000313" key="3">
    <source>
        <dbReference type="Proteomes" id="UP000034661"/>
    </source>
</evidence>
<dbReference type="CDD" id="cd02947">
    <property type="entry name" value="TRX_family"/>
    <property type="match status" value="1"/>
</dbReference>
<reference evidence="2 3" key="1">
    <citation type="journal article" date="2015" name="Nature">
        <title>rRNA introns, odd ribosomes, and small enigmatic genomes across a large radiation of phyla.</title>
        <authorList>
            <person name="Brown C.T."/>
            <person name="Hug L.A."/>
            <person name="Thomas B.C."/>
            <person name="Sharon I."/>
            <person name="Castelle C.J."/>
            <person name="Singh A."/>
            <person name="Wilkins M.J."/>
            <person name="Williams K.H."/>
            <person name="Banfield J.F."/>
        </authorList>
    </citation>
    <scope>NUCLEOTIDE SEQUENCE [LARGE SCALE GENOMIC DNA]</scope>
</reference>
<organism evidence="2 3">
    <name type="scientific">Candidatus Gottesmanbacteria bacterium GW2011_GWA1_48_13</name>
    <dbReference type="NCBI Taxonomy" id="1618439"/>
    <lineage>
        <taxon>Bacteria</taxon>
        <taxon>Candidatus Gottesmaniibacteriota</taxon>
    </lineage>
</organism>
<accession>A0A0G1WZZ3</accession>
<feature type="domain" description="Thioredoxin" evidence="1">
    <location>
        <begin position="62"/>
        <end position="136"/>
    </location>
</feature>
<dbReference type="EMBL" id="LCPJ01000007">
    <property type="protein sequence ID" value="KKU95888.1"/>
    <property type="molecule type" value="Genomic_DNA"/>
</dbReference>
<dbReference type="InterPro" id="IPR036249">
    <property type="entry name" value="Thioredoxin-like_sf"/>
</dbReference>
<dbReference type="AlphaFoldDB" id="A0A0G1WZZ3"/>
<proteinExistence type="predicted"/>
<evidence type="ECO:0000259" key="1">
    <source>
        <dbReference type="Pfam" id="PF00085"/>
    </source>
</evidence>
<protein>
    <recommendedName>
        <fullName evidence="1">Thioredoxin domain-containing protein</fullName>
    </recommendedName>
</protein>
<sequence length="145" mass="16034">MKGRLLVFIGLAVIVIVVIISIVSRSTAPQSSTPAGIQSPATQEQTVPTTSSRYLAYSQTAFDAAKNQKRVLYFHADWCSTCRPLDKEFSAKVNEIPQDVVLLKLNYDTATELKKKYGVTYQHTFVQVDAQGNKVKNLSPTHNST</sequence>
<dbReference type="SUPFAM" id="SSF52833">
    <property type="entry name" value="Thioredoxin-like"/>
    <property type="match status" value="1"/>
</dbReference>
<dbReference type="Proteomes" id="UP000034661">
    <property type="component" value="Unassembled WGS sequence"/>
</dbReference>
<dbReference type="Gene3D" id="3.40.30.10">
    <property type="entry name" value="Glutaredoxin"/>
    <property type="match status" value="1"/>
</dbReference>
<comment type="caution">
    <text evidence="2">The sequence shown here is derived from an EMBL/GenBank/DDBJ whole genome shotgun (WGS) entry which is preliminary data.</text>
</comment>
<name>A0A0G1WZZ3_9BACT</name>
<gene>
    <name evidence="2" type="ORF">UY27_C0007G0056</name>
</gene>